<dbReference type="InterPro" id="IPR018060">
    <property type="entry name" value="HTH_AraC"/>
</dbReference>
<proteinExistence type="predicted"/>
<dbReference type="RefSeq" id="WP_379186396.1">
    <property type="nucleotide sequence ID" value="NZ_JBHSOW010000008.1"/>
</dbReference>
<dbReference type="PROSITE" id="PS00041">
    <property type="entry name" value="HTH_ARAC_FAMILY_1"/>
    <property type="match status" value="1"/>
</dbReference>
<feature type="region of interest" description="Disordered" evidence="5">
    <location>
        <begin position="254"/>
        <end position="275"/>
    </location>
</feature>
<dbReference type="InterPro" id="IPR037923">
    <property type="entry name" value="HTH-like"/>
</dbReference>
<evidence type="ECO:0000256" key="1">
    <source>
        <dbReference type="ARBA" id="ARBA00023015"/>
    </source>
</evidence>
<evidence type="ECO:0000313" key="8">
    <source>
        <dbReference type="Proteomes" id="UP001596047"/>
    </source>
</evidence>
<dbReference type="InterPro" id="IPR018062">
    <property type="entry name" value="HTH_AraC-typ_CS"/>
</dbReference>
<keyword evidence="8" id="KW-1185">Reference proteome</keyword>
<dbReference type="PROSITE" id="PS01124">
    <property type="entry name" value="HTH_ARAC_FAMILY_2"/>
    <property type="match status" value="1"/>
</dbReference>
<evidence type="ECO:0000256" key="5">
    <source>
        <dbReference type="SAM" id="MobiDB-lite"/>
    </source>
</evidence>
<comment type="caution">
    <text evidence="7">The sequence shown here is derived from an EMBL/GenBank/DDBJ whole genome shotgun (WGS) entry which is preliminary data.</text>
</comment>
<dbReference type="InterPro" id="IPR014710">
    <property type="entry name" value="RmlC-like_jellyroll"/>
</dbReference>
<dbReference type="Proteomes" id="UP001596047">
    <property type="component" value="Unassembled WGS sequence"/>
</dbReference>
<name>A0ABW0VQ71_9BACL</name>
<gene>
    <name evidence="7" type="ORF">ACFPYJ_02125</name>
</gene>
<sequence length="275" mass="31097">MKERKGVFKYPAVTGALAGTIVYPPGGRYGPRVQQDVQLVLLHTGSLLVEVDGKKRTVQPGTAALLKPGHKETFLFADKQETWHRWISVHISPMSDEEREFIDKLPLSIPISEELNRLTDLMLALQHHHSSESDLLRSLGVSALLLYASEQSRRRELQDTHPSVLLAKQTIQTRFAEELTLDLLAHESGISPEHLVRLFRTSENTTPIKYVWHYRVLRALELLTHTGLTITEIASRCGFKTTYHFARMVKEQTGRTPTEIRNSSWTGSGSGEVIR</sequence>
<accession>A0ABW0VQ71</accession>
<dbReference type="InterPro" id="IPR003313">
    <property type="entry name" value="AraC-bd"/>
</dbReference>
<dbReference type="SUPFAM" id="SSF51215">
    <property type="entry name" value="Regulatory protein AraC"/>
    <property type="match status" value="1"/>
</dbReference>
<dbReference type="SUPFAM" id="SSF46689">
    <property type="entry name" value="Homeodomain-like"/>
    <property type="match status" value="2"/>
</dbReference>
<dbReference type="Gene3D" id="2.60.120.10">
    <property type="entry name" value="Jelly Rolls"/>
    <property type="match status" value="1"/>
</dbReference>
<keyword evidence="4" id="KW-0804">Transcription</keyword>
<dbReference type="Pfam" id="PF12833">
    <property type="entry name" value="HTH_18"/>
    <property type="match status" value="1"/>
</dbReference>
<dbReference type="Pfam" id="PF02311">
    <property type="entry name" value="AraC_binding"/>
    <property type="match status" value="1"/>
</dbReference>
<keyword evidence="2" id="KW-0238">DNA-binding</keyword>
<protein>
    <submittedName>
        <fullName evidence="7">Helix-turn-helix domain-containing protein</fullName>
    </submittedName>
</protein>
<evidence type="ECO:0000256" key="2">
    <source>
        <dbReference type="ARBA" id="ARBA00023125"/>
    </source>
</evidence>
<dbReference type="InterPro" id="IPR009057">
    <property type="entry name" value="Homeodomain-like_sf"/>
</dbReference>
<dbReference type="EMBL" id="JBHSOW010000008">
    <property type="protein sequence ID" value="MFC5647931.1"/>
    <property type="molecule type" value="Genomic_DNA"/>
</dbReference>
<dbReference type="InterPro" id="IPR050204">
    <property type="entry name" value="AraC_XylS_family_regulators"/>
</dbReference>
<dbReference type="Gene3D" id="1.10.10.60">
    <property type="entry name" value="Homeodomain-like"/>
    <property type="match status" value="1"/>
</dbReference>
<keyword evidence="3" id="KW-0010">Activator</keyword>
<dbReference type="SMART" id="SM00342">
    <property type="entry name" value="HTH_ARAC"/>
    <property type="match status" value="1"/>
</dbReference>
<organism evidence="7 8">
    <name type="scientific">Paenibacillus solisilvae</name>
    <dbReference type="NCBI Taxonomy" id="2486751"/>
    <lineage>
        <taxon>Bacteria</taxon>
        <taxon>Bacillati</taxon>
        <taxon>Bacillota</taxon>
        <taxon>Bacilli</taxon>
        <taxon>Bacillales</taxon>
        <taxon>Paenibacillaceae</taxon>
        <taxon>Paenibacillus</taxon>
    </lineage>
</organism>
<dbReference type="PANTHER" id="PTHR46796">
    <property type="entry name" value="HTH-TYPE TRANSCRIPTIONAL ACTIVATOR RHAS-RELATED"/>
    <property type="match status" value="1"/>
</dbReference>
<reference evidence="8" key="1">
    <citation type="journal article" date="2019" name="Int. J. Syst. Evol. Microbiol.">
        <title>The Global Catalogue of Microorganisms (GCM) 10K type strain sequencing project: providing services to taxonomists for standard genome sequencing and annotation.</title>
        <authorList>
            <consortium name="The Broad Institute Genomics Platform"/>
            <consortium name="The Broad Institute Genome Sequencing Center for Infectious Disease"/>
            <person name="Wu L."/>
            <person name="Ma J."/>
        </authorList>
    </citation>
    <scope>NUCLEOTIDE SEQUENCE [LARGE SCALE GENOMIC DNA]</scope>
    <source>
        <strain evidence="8">CGMCC 1.3240</strain>
    </source>
</reference>
<feature type="domain" description="HTH araC/xylS-type" evidence="6">
    <location>
        <begin position="165"/>
        <end position="263"/>
    </location>
</feature>
<feature type="compositionally biased region" description="Polar residues" evidence="5">
    <location>
        <begin position="254"/>
        <end position="267"/>
    </location>
</feature>
<evidence type="ECO:0000259" key="6">
    <source>
        <dbReference type="PROSITE" id="PS01124"/>
    </source>
</evidence>
<keyword evidence="1" id="KW-0805">Transcription regulation</keyword>
<evidence type="ECO:0000313" key="7">
    <source>
        <dbReference type="EMBL" id="MFC5647931.1"/>
    </source>
</evidence>
<evidence type="ECO:0000256" key="4">
    <source>
        <dbReference type="ARBA" id="ARBA00023163"/>
    </source>
</evidence>
<dbReference type="PANTHER" id="PTHR46796:SF6">
    <property type="entry name" value="ARAC SUBFAMILY"/>
    <property type="match status" value="1"/>
</dbReference>
<evidence type="ECO:0000256" key="3">
    <source>
        <dbReference type="ARBA" id="ARBA00023159"/>
    </source>
</evidence>